<dbReference type="AlphaFoldDB" id="A0ABD2PBI2"/>
<dbReference type="EMBL" id="JABFTP020000185">
    <property type="protein sequence ID" value="KAL3288057.1"/>
    <property type="molecule type" value="Genomic_DNA"/>
</dbReference>
<evidence type="ECO:0000313" key="2">
    <source>
        <dbReference type="Proteomes" id="UP001516400"/>
    </source>
</evidence>
<comment type="caution">
    <text evidence="1">The sequence shown here is derived from an EMBL/GenBank/DDBJ whole genome shotgun (WGS) entry which is preliminary data.</text>
</comment>
<organism evidence="1 2">
    <name type="scientific">Cryptolaemus montrouzieri</name>
    <dbReference type="NCBI Taxonomy" id="559131"/>
    <lineage>
        <taxon>Eukaryota</taxon>
        <taxon>Metazoa</taxon>
        <taxon>Ecdysozoa</taxon>
        <taxon>Arthropoda</taxon>
        <taxon>Hexapoda</taxon>
        <taxon>Insecta</taxon>
        <taxon>Pterygota</taxon>
        <taxon>Neoptera</taxon>
        <taxon>Endopterygota</taxon>
        <taxon>Coleoptera</taxon>
        <taxon>Polyphaga</taxon>
        <taxon>Cucujiformia</taxon>
        <taxon>Coccinelloidea</taxon>
        <taxon>Coccinellidae</taxon>
        <taxon>Scymninae</taxon>
        <taxon>Scymnini</taxon>
        <taxon>Cryptolaemus</taxon>
    </lineage>
</organism>
<protein>
    <submittedName>
        <fullName evidence="1">Uncharacterized protein</fullName>
    </submittedName>
</protein>
<sequence>NRSTVNAHFSDHRAQVIKIEIPDQPIKDELVSNRIFSVKNTYLFLEEINKVNWQCLNLLGCEEGFNWFHDNVMRCVHSCFPERKFNERTIRMNRADPDHTISRVKGDQLSKELYERLKDKYKSHPEKSIPKRDLQMLNSDDNKSKAICSVINENKAH</sequence>
<dbReference type="Proteomes" id="UP001516400">
    <property type="component" value="Unassembled WGS sequence"/>
</dbReference>
<accession>A0ABD2PBI2</accession>
<keyword evidence="2" id="KW-1185">Reference proteome</keyword>
<proteinExistence type="predicted"/>
<gene>
    <name evidence="1" type="ORF">HHI36_002508</name>
</gene>
<reference evidence="1 2" key="1">
    <citation type="journal article" date="2021" name="BMC Biol.">
        <title>Horizontally acquired antibacterial genes associated with adaptive radiation of ladybird beetles.</title>
        <authorList>
            <person name="Li H.S."/>
            <person name="Tang X.F."/>
            <person name="Huang Y.H."/>
            <person name="Xu Z.Y."/>
            <person name="Chen M.L."/>
            <person name="Du X.Y."/>
            <person name="Qiu B.Y."/>
            <person name="Chen P.T."/>
            <person name="Zhang W."/>
            <person name="Slipinski A."/>
            <person name="Escalona H.E."/>
            <person name="Waterhouse R.M."/>
            <person name="Zwick A."/>
            <person name="Pang H."/>
        </authorList>
    </citation>
    <scope>NUCLEOTIDE SEQUENCE [LARGE SCALE GENOMIC DNA]</scope>
    <source>
        <strain evidence="1">SYSU2018</strain>
    </source>
</reference>
<evidence type="ECO:0000313" key="1">
    <source>
        <dbReference type="EMBL" id="KAL3288057.1"/>
    </source>
</evidence>
<name>A0ABD2PBI2_9CUCU</name>
<feature type="non-terminal residue" evidence="1">
    <location>
        <position position="1"/>
    </location>
</feature>